<dbReference type="PANTHER" id="PTHR36617:SF5">
    <property type="entry name" value="OS05G0421675 PROTEIN"/>
    <property type="match status" value="1"/>
</dbReference>
<proteinExistence type="predicted"/>
<sequence>MNKALLANWIARLDRGEDRMCIKLLRKKYLGEKNFMQQKHARGASQFWQGLWKVGEWYKKGRGWKLGNGRQISFWDDVWLDECPLRIKFPAVYRICLDERISVAEASGKGWNLSYRRGMSEFELAEWRQMAEQVGRVTMGAGEDQMVWKLNKSGVFTSRSLYRLLMDSGVVDSCVMKIWEAHIPAKIKIFLWMAWKNRIQCAEQLVVRKWKGSEYCKLCGLTESIDHLIFCCPVAIIGFVQQWSILQERSAQEKLEGDLMKLKTNMAHCQAMA</sequence>
<feature type="domain" description="Reverse transcriptase zinc-binding" evidence="1">
    <location>
        <begin position="156"/>
        <end position="235"/>
    </location>
</feature>
<dbReference type="PANTHER" id="PTHR36617">
    <property type="entry name" value="PROTEIN, PUTATIVE-RELATED"/>
    <property type="match status" value="1"/>
</dbReference>
<dbReference type="AlphaFoldDB" id="A0AAQ3SI67"/>
<protein>
    <recommendedName>
        <fullName evidence="1">Reverse transcriptase zinc-binding domain-containing protein</fullName>
    </recommendedName>
</protein>
<evidence type="ECO:0000259" key="1">
    <source>
        <dbReference type="Pfam" id="PF13966"/>
    </source>
</evidence>
<evidence type="ECO:0000313" key="2">
    <source>
        <dbReference type="EMBL" id="WVZ54241.1"/>
    </source>
</evidence>
<reference evidence="2 3" key="1">
    <citation type="submission" date="2024-02" db="EMBL/GenBank/DDBJ databases">
        <title>High-quality chromosome-scale genome assembly of Pensacola bahiagrass (Paspalum notatum Flugge var. saurae).</title>
        <authorList>
            <person name="Vega J.M."/>
            <person name="Podio M."/>
            <person name="Orjuela J."/>
            <person name="Siena L.A."/>
            <person name="Pessino S.C."/>
            <person name="Combes M.C."/>
            <person name="Mariac C."/>
            <person name="Albertini E."/>
            <person name="Pupilli F."/>
            <person name="Ortiz J.P.A."/>
            <person name="Leblanc O."/>
        </authorList>
    </citation>
    <scope>NUCLEOTIDE SEQUENCE [LARGE SCALE GENOMIC DNA]</scope>
    <source>
        <strain evidence="2">R1</strain>
        <tissue evidence="2">Leaf</tissue>
    </source>
</reference>
<dbReference type="EMBL" id="CP144745">
    <property type="protein sequence ID" value="WVZ54241.1"/>
    <property type="molecule type" value="Genomic_DNA"/>
</dbReference>
<keyword evidence="3" id="KW-1185">Reference proteome</keyword>
<name>A0AAQ3SI67_PASNO</name>
<dbReference type="Proteomes" id="UP001341281">
    <property type="component" value="Chromosome 01"/>
</dbReference>
<organism evidence="2 3">
    <name type="scientific">Paspalum notatum var. saurae</name>
    <dbReference type="NCBI Taxonomy" id="547442"/>
    <lineage>
        <taxon>Eukaryota</taxon>
        <taxon>Viridiplantae</taxon>
        <taxon>Streptophyta</taxon>
        <taxon>Embryophyta</taxon>
        <taxon>Tracheophyta</taxon>
        <taxon>Spermatophyta</taxon>
        <taxon>Magnoliopsida</taxon>
        <taxon>Liliopsida</taxon>
        <taxon>Poales</taxon>
        <taxon>Poaceae</taxon>
        <taxon>PACMAD clade</taxon>
        <taxon>Panicoideae</taxon>
        <taxon>Andropogonodae</taxon>
        <taxon>Paspaleae</taxon>
        <taxon>Paspalinae</taxon>
        <taxon>Paspalum</taxon>
    </lineage>
</organism>
<evidence type="ECO:0000313" key="3">
    <source>
        <dbReference type="Proteomes" id="UP001341281"/>
    </source>
</evidence>
<dbReference type="InterPro" id="IPR026960">
    <property type="entry name" value="RVT-Znf"/>
</dbReference>
<accession>A0AAQ3SI67</accession>
<dbReference type="Pfam" id="PF13966">
    <property type="entry name" value="zf-RVT"/>
    <property type="match status" value="1"/>
</dbReference>
<gene>
    <name evidence="2" type="ORF">U9M48_005066</name>
</gene>